<evidence type="ECO:0000256" key="1">
    <source>
        <dbReference type="ARBA" id="ARBA00008136"/>
    </source>
</evidence>
<dbReference type="Proteomes" id="UP000639859">
    <property type="component" value="Unassembled WGS sequence"/>
</dbReference>
<dbReference type="InterPro" id="IPR003738">
    <property type="entry name" value="SRAP"/>
</dbReference>
<dbReference type="PANTHER" id="PTHR13604:SF0">
    <property type="entry name" value="ABASIC SITE PROCESSING PROTEIN HMCES"/>
    <property type="match status" value="1"/>
</dbReference>
<evidence type="ECO:0000256" key="7">
    <source>
        <dbReference type="ARBA" id="ARBA00023239"/>
    </source>
</evidence>
<evidence type="ECO:0000256" key="8">
    <source>
        <dbReference type="RuleBase" id="RU364100"/>
    </source>
</evidence>
<keyword evidence="3" id="KW-0227">DNA damage</keyword>
<evidence type="ECO:0000313" key="10">
    <source>
        <dbReference type="Proteomes" id="UP000639859"/>
    </source>
</evidence>
<dbReference type="Gene3D" id="3.90.1680.10">
    <property type="entry name" value="SOS response associated peptidase-like"/>
    <property type="match status" value="1"/>
</dbReference>
<protein>
    <recommendedName>
        <fullName evidence="8">Abasic site processing protein</fullName>
        <ecNumber evidence="8">3.4.-.-</ecNumber>
    </recommendedName>
</protein>
<dbReference type="EC" id="3.4.-.-" evidence="8"/>
<reference evidence="9 10" key="1">
    <citation type="submission" date="2020-11" db="EMBL/GenBank/DDBJ databases">
        <title>genome sequence of strain KACC 18849.</title>
        <authorList>
            <person name="Gao J."/>
            <person name="Zhang X."/>
        </authorList>
    </citation>
    <scope>NUCLEOTIDE SEQUENCE [LARGE SCALE GENOMIC DNA]</scope>
    <source>
        <strain evidence="9 10">KACC 18849</strain>
    </source>
</reference>
<keyword evidence="5" id="KW-0190">Covalent protein-DNA linkage</keyword>
<proteinExistence type="inferred from homology"/>
<evidence type="ECO:0000256" key="5">
    <source>
        <dbReference type="ARBA" id="ARBA00023124"/>
    </source>
</evidence>
<organism evidence="9 10">
    <name type="scientific">Caulobacter hibisci</name>
    <dbReference type="NCBI Taxonomy" id="2035993"/>
    <lineage>
        <taxon>Bacteria</taxon>
        <taxon>Pseudomonadati</taxon>
        <taxon>Pseudomonadota</taxon>
        <taxon>Alphaproteobacteria</taxon>
        <taxon>Caulobacterales</taxon>
        <taxon>Caulobacteraceae</taxon>
        <taxon>Caulobacter</taxon>
    </lineage>
</organism>
<keyword evidence="10" id="KW-1185">Reference proteome</keyword>
<dbReference type="PANTHER" id="PTHR13604">
    <property type="entry name" value="DC12-RELATED"/>
    <property type="match status" value="1"/>
</dbReference>
<gene>
    <name evidence="9" type="ORF">I4Q42_10985</name>
</gene>
<keyword evidence="6" id="KW-0238">DNA-binding</keyword>
<evidence type="ECO:0000256" key="3">
    <source>
        <dbReference type="ARBA" id="ARBA00022763"/>
    </source>
</evidence>
<comment type="caution">
    <text evidence="9">The sequence shown here is derived from an EMBL/GenBank/DDBJ whole genome shotgun (WGS) entry which is preliminary data.</text>
</comment>
<comment type="similarity">
    <text evidence="1 8">Belongs to the SOS response-associated peptidase family.</text>
</comment>
<keyword evidence="2 8" id="KW-0645">Protease</keyword>
<dbReference type="InterPro" id="IPR036590">
    <property type="entry name" value="SRAP-like"/>
</dbReference>
<keyword evidence="4 8" id="KW-0378">Hydrolase</keyword>
<dbReference type="Pfam" id="PF02586">
    <property type="entry name" value="SRAP"/>
    <property type="match status" value="1"/>
</dbReference>
<evidence type="ECO:0000313" key="9">
    <source>
        <dbReference type="EMBL" id="MBI1684191.1"/>
    </source>
</evidence>
<dbReference type="RefSeq" id="WP_198576113.1">
    <property type="nucleotide sequence ID" value="NZ_JADWOX010000006.1"/>
</dbReference>
<evidence type="ECO:0000256" key="4">
    <source>
        <dbReference type="ARBA" id="ARBA00022801"/>
    </source>
</evidence>
<evidence type="ECO:0000256" key="2">
    <source>
        <dbReference type="ARBA" id="ARBA00022670"/>
    </source>
</evidence>
<sequence length="207" mass="22976">MCNEYARLIALAKLNAALAAKQLPLFEWAENQIPNDLDGKDSVRISDTAPVFRFDGERLVASMTPWAWKAPNGRPVFNYVTETRPGSSQIRNFTQSDRVLVLATGFYEFTAPTDPKTKLKDKHLFTLKNQDFFWIAGVVKEGAFTLLTTAPGPDLAPYHDRQVVILPPSDGLAWLTLSKPSQTLLRTLPEGSLAVTTLRRDGMDLAA</sequence>
<keyword evidence="7" id="KW-0456">Lyase</keyword>
<name>A0ABS0SX50_9CAUL</name>
<accession>A0ABS0SX50</accession>
<dbReference type="EMBL" id="JADWOX010000006">
    <property type="protein sequence ID" value="MBI1684191.1"/>
    <property type="molecule type" value="Genomic_DNA"/>
</dbReference>
<dbReference type="SUPFAM" id="SSF143081">
    <property type="entry name" value="BB1717-like"/>
    <property type="match status" value="1"/>
</dbReference>
<evidence type="ECO:0000256" key="6">
    <source>
        <dbReference type="ARBA" id="ARBA00023125"/>
    </source>
</evidence>